<feature type="transmembrane region" description="Helical" evidence="1">
    <location>
        <begin position="144"/>
        <end position="164"/>
    </location>
</feature>
<feature type="transmembrane region" description="Helical" evidence="1">
    <location>
        <begin position="231"/>
        <end position="249"/>
    </location>
</feature>
<feature type="transmembrane region" description="Helical" evidence="1">
    <location>
        <begin position="30"/>
        <end position="52"/>
    </location>
</feature>
<evidence type="ECO:0000256" key="1">
    <source>
        <dbReference type="SAM" id="Phobius"/>
    </source>
</evidence>
<dbReference type="Pfam" id="PF06182">
    <property type="entry name" value="ABC2_membrane_6"/>
    <property type="match status" value="1"/>
</dbReference>
<keyword evidence="1" id="KW-0812">Transmembrane</keyword>
<dbReference type="KEGG" id="cmah:C1I91_08020"/>
<gene>
    <name evidence="2" type="ORF">C1I91_08020</name>
</gene>
<keyword evidence="3" id="KW-1185">Reference proteome</keyword>
<reference evidence="2 3" key="1">
    <citation type="submission" date="2018-01" db="EMBL/GenBank/DDBJ databases">
        <title>Genome Sequencing and Assembly of Anaerobacter polyendosporus strain CT4.</title>
        <authorList>
            <person name="Tachaapaikoon C."/>
            <person name="Sutheeworapong S."/>
            <person name="Jenjaroenpun P."/>
            <person name="Wongsurawat T."/>
            <person name="Nookeaw I."/>
            <person name="Cheawchanlertfa P."/>
            <person name="Kosugi A."/>
            <person name="Cheevadhanarak S."/>
            <person name="Ratanakhanokchai K."/>
        </authorList>
    </citation>
    <scope>NUCLEOTIDE SEQUENCE [LARGE SCALE GENOMIC DNA]</scope>
    <source>
        <strain evidence="2 3">CT4</strain>
    </source>
</reference>
<dbReference type="EMBL" id="CP025746">
    <property type="protein sequence ID" value="QAA31592.1"/>
    <property type="molecule type" value="Genomic_DNA"/>
</dbReference>
<proteinExistence type="predicted"/>
<dbReference type="PANTHER" id="PTHR36833:SF1">
    <property type="entry name" value="INTEGRAL MEMBRANE TRANSPORT PROTEIN"/>
    <property type="match status" value="1"/>
</dbReference>
<name>A0A3R5TEM0_9CLOT</name>
<evidence type="ECO:0000313" key="3">
    <source>
        <dbReference type="Proteomes" id="UP000286268"/>
    </source>
</evidence>
<sequence length="265" mass="30060">MLMEVKKSIKLIMFYFRFNLSSVMEYRVSFLVQTFGMILNNSAFIFFWWILFDNVRSIGGYGFKDVMMLWSIMSTGFGISFVAFGNLSNITRMILNGELDTYLLQPKDPLSNIICSKTVVSAWGDTMYGLILFIVLNGVHIKSLFLFITFSITAALIFASVIVTCHSISFYAGNVDSLVGLITEFMISFSIYPEGIFSGVIKYVLYTAIPTVFMVYMPVEIISKFSMGKTIAVILVTVLWIIIAYITFYRGLKKYESGNLIINKL</sequence>
<dbReference type="Proteomes" id="UP000286268">
    <property type="component" value="Chromosome"/>
</dbReference>
<organism evidence="2 3">
    <name type="scientific">Clostridium manihotivorum</name>
    <dbReference type="NCBI Taxonomy" id="2320868"/>
    <lineage>
        <taxon>Bacteria</taxon>
        <taxon>Bacillati</taxon>
        <taxon>Bacillota</taxon>
        <taxon>Clostridia</taxon>
        <taxon>Eubacteriales</taxon>
        <taxon>Clostridiaceae</taxon>
        <taxon>Clostridium</taxon>
    </lineage>
</organism>
<keyword evidence="1" id="KW-0472">Membrane</keyword>
<dbReference type="InterPro" id="IPR010390">
    <property type="entry name" value="ABC-2_transporter-like"/>
</dbReference>
<protein>
    <recommendedName>
        <fullName evidence="4">ABC-2 type transport system permease protein</fullName>
    </recommendedName>
</protein>
<evidence type="ECO:0008006" key="4">
    <source>
        <dbReference type="Google" id="ProtNLM"/>
    </source>
</evidence>
<feature type="transmembrane region" description="Helical" evidence="1">
    <location>
        <begin position="203"/>
        <end position="219"/>
    </location>
</feature>
<dbReference type="PANTHER" id="PTHR36833">
    <property type="entry name" value="SLR0610 PROTEIN-RELATED"/>
    <property type="match status" value="1"/>
</dbReference>
<dbReference type="AlphaFoldDB" id="A0A3R5TEM0"/>
<dbReference type="OrthoDB" id="9788195at2"/>
<keyword evidence="1" id="KW-1133">Transmembrane helix</keyword>
<accession>A0A3R5TEM0</accession>
<evidence type="ECO:0000313" key="2">
    <source>
        <dbReference type="EMBL" id="QAA31592.1"/>
    </source>
</evidence>
<feature type="transmembrane region" description="Helical" evidence="1">
    <location>
        <begin position="67"/>
        <end position="87"/>
    </location>
</feature>